<dbReference type="EMBL" id="JAVDXU010000002">
    <property type="protein sequence ID" value="MDR7270102.1"/>
    <property type="molecule type" value="Genomic_DNA"/>
</dbReference>
<evidence type="ECO:0008006" key="3">
    <source>
        <dbReference type="Google" id="ProtNLM"/>
    </source>
</evidence>
<dbReference type="SUPFAM" id="SSF52540">
    <property type="entry name" value="P-loop containing nucleoside triphosphate hydrolases"/>
    <property type="match status" value="1"/>
</dbReference>
<accession>A0ABU1YMM8</accession>
<name>A0ABU1YMM8_ROSSA</name>
<reference evidence="1 2" key="1">
    <citation type="submission" date="2023-07" db="EMBL/GenBank/DDBJ databases">
        <title>Sorghum-associated microbial communities from plants grown in Nebraska, USA.</title>
        <authorList>
            <person name="Schachtman D."/>
        </authorList>
    </citation>
    <scope>NUCLEOTIDE SEQUENCE [LARGE SCALE GENOMIC DNA]</scope>
    <source>
        <strain evidence="1 2">BE314</strain>
    </source>
</reference>
<evidence type="ECO:0000313" key="1">
    <source>
        <dbReference type="EMBL" id="MDR7270102.1"/>
    </source>
</evidence>
<dbReference type="Proteomes" id="UP001180453">
    <property type="component" value="Unassembled WGS sequence"/>
</dbReference>
<evidence type="ECO:0000313" key="2">
    <source>
        <dbReference type="Proteomes" id="UP001180453"/>
    </source>
</evidence>
<keyword evidence="2" id="KW-1185">Reference proteome</keyword>
<dbReference type="RefSeq" id="WP_310265655.1">
    <property type="nucleotide sequence ID" value="NZ_JAVDXU010000002.1"/>
</dbReference>
<protein>
    <recommendedName>
        <fullName evidence="3">NERD domain-containing protein</fullName>
    </recommendedName>
</protein>
<organism evidence="1 2">
    <name type="scientific">Roseateles saccharophilus</name>
    <name type="common">Pseudomonas saccharophila</name>
    <dbReference type="NCBI Taxonomy" id="304"/>
    <lineage>
        <taxon>Bacteria</taxon>
        <taxon>Pseudomonadati</taxon>
        <taxon>Pseudomonadota</taxon>
        <taxon>Betaproteobacteria</taxon>
        <taxon>Burkholderiales</taxon>
        <taxon>Sphaerotilaceae</taxon>
        <taxon>Roseateles</taxon>
    </lineage>
</organism>
<gene>
    <name evidence="1" type="ORF">J2X20_002760</name>
</gene>
<dbReference type="Gene3D" id="3.40.50.300">
    <property type="entry name" value="P-loop containing nucleotide triphosphate hydrolases"/>
    <property type="match status" value="1"/>
</dbReference>
<sequence length="1121" mass="123064">MLAKHIALYIGAPIEHESERAVLVELLRLLDTSGEHATVLANINLKGRQLDLVVGTDRLTLVLEAKAGMAPLRGSTNGSWAALTRSGRWKVTRNIYVQALDEKNALRDAIREHQGEVTGYPAAYVVFVPGLAAGSNIPSNDHKVSLGGVEGLPDQLAQHSGLRCTAEQWRGFADQHGLERVFDHASAWDQRLLDAQRTLEQYVAAFTATYAPMTTQYKHDTYDADGETLRAPDIERLLLERREDLLLQGPSGCGKSLLSLVLANRLCSKGAIPVVVECKSFEGQFGSALDREATLLDVPSARTLLTAARTLGRPIVVLVDGYNECPSELRVRLTRTLRAASMKFDATVIVSSQIAIDRADLLPLRKVSVASPSQELKVRIAALEAAAVEILSPLLQTIATGMEASLIGQMGHDVTRVSSRSALFDRFVRHRLGEVASQGITLLCCVAELLFERVTFSLSMREVDRILVRERLGAEVLQEVRRAGLLISRGDRLCFVHEMYLNAFAAEAIVRHVGSDVEAMTGALAMPRFNELRAFVVGAIEDEKLLARLLRATTDATLLRACMLGECGAHAGQVVNNAVDAVMDRLRREIEDVRFFISSDHMWQIGVEPNSQVGWTDNERALLSVLSAAVMRGQRCEQLLELVGLLDQRLREEFARLRNEAVQKEMKLLRTSLFAASYVFGQRELGISLVMSALHSGSFASFSDSTERREALKQVWRDVATSGQFYLALALSHVVLRYQQDVLELAIERTLPLLELERWKSLPYHLQLDLMNFVHFLPREDTPAPEKLAQALEALLPELHPLLQGIAIEALSGLGAMDSELQAHEAQVRQEISRLLDNPDIENSAEVAWGIYNGQFDHPFDTAYINAIEDLSDAQHRALMRLACAGANENSFFLGSLIEKLARDPDPLAAPPITRWARLPDPSSSMRQNAIEVFITALTALGHLQTDLPADICPMGIGVREDTMSACGLLYYWMGRHAEATAIAEPMVKVAFDTLAANPSLAVGVLSDISRSMMNTNRRGVLIVNTFPERSVLLARAALQSGSSMQGYFPGPAFFGEDDAERFAISIIEAHGTADDLELLRTFADHAGLSGVARKALAAIESRATSDAGGQRRTSASGRLH</sequence>
<proteinExistence type="predicted"/>
<dbReference type="InterPro" id="IPR027417">
    <property type="entry name" value="P-loop_NTPase"/>
</dbReference>
<comment type="caution">
    <text evidence="1">The sequence shown here is derived from an EMBL/GenBank/DDBJ whole genome shotgun (WGS) entry which is preliminary data.</text>
</comment>